<dbReference type="Pfam" id="PF17921">
    <property type="entry name" value="Integrase_H2C2"/>
    <property type="match status" value="1"/>
</dbReference>
<dbReference type="InterPro" id="IPR041588">
    <property type="entry name" value="Integrase_H2C2"/>
</dbReference>
<dbReference type="InterPro" id="IPR050951">
    <property type="entry name" value="Retrovirus_Pol_polyprotein"/>
</dbReference>
<name>A0ABY7E788_MYAAR</name>
<proteinExistence type="predicted"/>
<feature type="domain" description="Integrase zinc-binding" evidence="1">
    <location>
        <begin position="55"/>
        <end position="109"/>
    </location>
</feature>
<keyword evidence="3" id="KW-1185">Reference proteome</keyword>
<sequence length="219" mass="25725">MYEADTLSRAHLNDINRGWPNHIKRIHACLKPYWNIKDKIHISDEMLFFNERIIIPLEMRRDIRIKLHESHLQISKTKARASGFVYWPRTKSVIEEKCSKCTICNMYKRRKTKEALPQDKLTLRPWQTARIAEIVADNMLFNSELFKTFCEKLSIKLTTTSPTYSQNETVTLLEYRNTQPTGNDYSNAQIFMSKRLRVKVPTKSDRLKPKVCAMPANSC</sequence>
<reference evidence="2" key="1">
    <citation type="submission" date="2022-11" db="EMBL/GenBank/DDBJ databases">
        <title>Centuries of genome instability and evolution in soft-shell clam transmissible cancer (bioRxiv).</title>
        <authorList>
            <person name="Hart S.F.M."/>
            <person name="Yonemitsu M.A."/>
            <person name="Giersch R.M."/>
            <person name="Beal B.F."/>
            <person name="Arriagada G."/>
            <person name="Davis B.W."/>
            <person name="Ostrander E.A."/>
            <person name="Goff S.P."/>
            <person name="Metzger M.J."/>
        </authorList>
    </citation>
    <scope>NUCLEOTIDE SEQUENCE</scope>
    <source>
        <strain evidence="2">MELC-2E11</strain>
        <tissue evidence="2">Siphon/mantle</tissue>
    </source>
</reference>
<evidence type="ECO:0000313" key="2">
    <source>
        <dbReference type="EMBL" id="WAR05730.1"/>
    </source>
</evidence>
<organism evidence="2 3">
    <name type="scientific">Mya arenaria</name>
    <name type="common">Soft-shell clam</name>
    <dbReference type="NCBI Taxonomy" id="6604"/>
    <lineage>
        <taxon>Eukaryota</taxon>
        <taxon>Metazoa</taxon>
        <taxon>Spiralia</taxon>
        <taxon>Lophotrochozoa</taxon>
        <taxon>Mollusca</taxon>
        <taxon>Bivalvia</taxon>
        <taxon>Autobranchia</taxon>
        <taxon>Heteroconchia</taxon>
        <taxon>Euheterodonta</taxon>
        <taxon>Imparidentia</taxon>
        <taxon>Neoheterodontei</taxon>
        <taxon>Myida</taxon>
        <taxon>Myoidea</taxon>
        <taxon>Myidae</taxon>
        <taxon>Mya</taxon>
    </lineage>
</organism>
<dbReference type="Proteomes" id="UP001164746">
    <property type="component" value="Chromosome 5"/>
</dbReference>
<dbReference type="EMBL" id="CP111016">
    <property type="protein sequence ID" value="WAR05730.1"/>
    <property type="molecule type" value="Genomic_DNA"/>
</dbReference>
<dbReference type="PANTHER" id="PTHR37984:SF5">
    <property type="entry name" value="PROTEIN NYNRIN-LIKE"/>
    <property type="match status" value="1"/>
</dbReference>
<protein>
    <recommendedName>
        <fullName evidence="1">Integrase zinc-binding domain-containing protein</fullName>
    </recommendedName>
</protein>
<evidence type="ECO:0000313" key="3">
    <source>
        <dbReference type="Proteomes" id="UP001164746"/>
    </source>
</evidence>
<evidence type="ECO:0000259" key="1">
    <source>
        <dbReference type="Pfam" id="PF17921"/>
    </source>
</evidence>
<dbReference type="PANTHER" id="PTHR37984">
    <property type="entry name" value="PROTEIN CBG26694"/>
    <property type="match status" value="1"/>
</dbReference>
<gene>
    <name evidence="2" type="ORF">MAR_021099</name>
</gene>
<accession>A0ABY7E788</accession>
<dbReference type="Gene3D" id="1.10.340.70">
    <property type="match status" value="1"/>
</dbReference>